<dbReference type="AlphaFoldDB" id="T0KXE2"/>
<protein>
    <submittedName>
        <fullName evidence="1">Uncharacterized protein</fullName>
    </submittedName>
</protein>
<dbReference type="EMBL" id="AMYD01004091">
    <property type="protein sequence ID" value="EQB44106.1"/>
    <property type="molecule type" value="Genomic_DNA"/>
</dbReference>
<proteinExistence type="predicted"/>
<organism evidence="1 2">
    <name type="scientific">Colletotrichum gloeosporioides (strain Cg-14)</name>
    <name type="common">Anthracnose fungus</name>
    <name type="synonym">Glomerella cingulata</name>
    <dbReference type="NCBI Taxonomy" id="1237896"/>
    <lineage>
        <taxon>Eukaryota</taxon>
        <taxon>Fungi</taxon>
        <taxon>Dikarya</taxon>
        <taxon>Ascomycota</taxon>
        <taxon>Pezizomycotina</taxon>
        <taxon>Sordariomycetes</taxon>
        <taxon>Hypocreomycetidae</taxon>
        <taxon>Glomerellales</taxon>
        <taxon>Glomerellaceae</taxon>
        <taxon>Colletotrichum</taxon>
        <taxon>Colletotrichum gloeosporioides species complex</taxon>
    </lineage>
</organism>
<accession>T0KXE2</accession>
<evidence type="ECO:0000313" key="2">
    <source>
        <dbReference type="Proteomes" id="UP000015530"/>
    </source>
</evidence>
<sequence length="32" mass="3675">MAGYFIPAFFYCYFSYGSEYSQTQIPPTPRAA</sequence>
<dbReference type="Proteomes" id="UP000015530">
    <property type="component" value="Unassembled WGS sequence"/>
</dbReference>
<dbReference type="HOGENOM" id="CLU_3392267_0_0_1"/>
<evidence type="ECO:0000313" key="1">
    <source>
        <dbReference type="EMBL" id="EQB44106.1"/>
    </source>
</evidence>
<reference evidence="2" key="1">
    <citation type="journal article" date="2013" name="Mol. Plant Microbe Interact.">
        <title>Global aspects of pacC regulation of pathogenicity genes in Colletotrichum gloeosporioides as revealed by transcriptome analysis.</title>
        <authorList>
            <person name="Alkan N."/>
            <person name="Meng X."/>
            <person name="Friedlander G."/>
            <person name="Reuveni E."/>
            <person name="Sukno S."/>
            <person name="Sherman A."/>
            <person name="Thon M."/>
            <person name="Fluhr R."/>
            <person name="Prusky D."/>
        </authorList>
    </citation>
    <scope>NUCLEOTIDE SEQUENCE [LARGE SCALE GENOMIC DNA]</scope>
    <source>
        <strain evidence="2">Cg-14</strain>
    </source>
</reference>
<comment type="caution">
    <text evidence="1">The sequence shown here is derived from an EMBL/GenBank/DDBJ whole genome shotgun (WGS) entry which is preliminary data.</text>
</comment>
<gene>
    <name evidence="1" type="ORF">CGLO_17177</name>
</gene>
<name>T0KXE2_COLGC</name>